<evidence type="ECO:0000259" key="11">
    <source>
        <dbReference type="PROSITE" id="PS51210"/>
    </source>
</evidence>
<proteinExistence type="inferred from homology"/>
<accession>A0A8E2JJ64</accession>
<dbReference type="GO" id="GO:0004623">
    <property type="term" value="F:phospholipase A2 activity"/>
    <property type="evidence" value="ECO:0007669"/>
    <property type="project" value="TreeGrafter"/>
</dbReference>
<dbReference type="PANTHER" id="PTHR10728:SF33">
    <property type="entry name" value="LYSOPHOSPHOLIPASE 1-RELATED"/>
    <property type="match status" value="1"/>
</dbReference>
<dbReference type="SUPFAM" id="SSF52151">
    <property type="entry name" value="FabD/lysophospholipase-like"/>
    <property type="match status" value="1"/>
</dbReference>
<reference evidence="12 13" key="1">
    <citation type="journal article" date="2016" name="Nat. Commun.">
        <title>Ectomycorrhizal ecology is imprinted in the genome of the dominant symbiotic fungus Cenococcum geophilum.</title>
        <authorList>
            <consortium name="DOE Joint Genome Institute"/>
            <person name="Peter M."/>
            <person name="Kohler A."/>
            <person name="Ohm R.A."/>
            <person name="Kuo A."/>
            <person name="Krutzmann J."/>
            <person name="Morin E."/>
            <person name="Arend M."/>
            <person name="Barry K.W."/>
            <person name="Binder M."/>
            <person name="Choi C."/>
            <person name="Clum A."/>
            <person name="Copeland A."/>
            <person name="Grisel N."/>
            <person name="Haridas S."/>
            <person name="Kipfer T."/>
            <person name="LaButti K."/>
            <person name="Lindquist E."/>
            <person name="Lipzen A."/>
            <person name="Maire R."/>
            <person name="Meier B."/>
            <person name="Mihaltcheva S."/>
            <person name="Molinier V."/>
            <person name="Murat C."/>
            <person name="Poggeler S."/>
            <person name="Quandt C.A."/>
            <person name="Sperisen C."/>
            <person name="Tritt A."/>
            <person name="Tisserant E."/>
            <person name="Crous P.W."/>
            <person name="Henrissat B."/>
            <person name="Nehls U."/>
            <person name="Egli S."/>
            <person name="Spatafora J.W."/>
            <person name="Grigoriev I.V."/>
            <person name="Martin F.M."/>
        </authorList>
    </citation>
    <scope>NUCLEOTIDE SEQUENCE [LARGE SCALE GENOMIC DNA]</scope>
    <source>
        <strain evidence="12 13">CBS 459.81</strain>
    </source>
</reference>
<dbReference type="PANTHER" id="PTHR10728">
    <property type="entry name" value="CYTOSOLIC PHOSPHOLIPASE A2"/>
    <property type="match status" value="1"/>
</dbReference>
<keyword evidence="5 9" id="KW-0442">Lipid degradation</keyword>
<evidence type="ECO:0000313" key="12">
    <source>
        <dbReference type="EMBL" id="OCK84620.1"/>
    </source>
</evidence>
<dbReference type="EMBL" id="KV744833">
    <property type="protein sequence ID" value="OCK84620.1"/>
    <property type="molecule type" value="Genomic_DNA"/>
</dbReference>
<dbReference type="Proteomes" id="UP000250266">
    <property type="component" value="Unassembled WGS sequence"/>
</dbReference>
<evidence type="ECO:0000256" key="5">
    <source>
        <dbReference type="ARBA" id="ARBA00022963"/>
    </source>
</evidence>
<dbReference type="AlphaFoldDB" id="A0A8E2JJ64"/>
<dbReference type="FunFam" id="3.40.1090.10:FF:000010">
    <property type="entry name" value="Lysophospholipase"/>
    <property type="match status" value="1"/>
</dbReference>
<evidence type="ECO:0000256" key="6">
    <source>
        <dbReference type="ARBA" id="ARBA00023098"/>
    </source>
</evidence>
<evidence type="ECO:0000256" key="3">
    <source>
        <dbReference type="ARBA" id="ARBA00022729"/>
    </source>
</evidence>
<dbReference type="SMART" id="SM00022">
    <property type="entry name" value="PLAc"/>
    <property type="match status" value="1"/>
</dbReference>
<keyword evidence="13" id="KW-1185">Reference proteome</keyword>
<dbReference type="OrthoDB" id="4084751at2759"/>
<keyword evidence="7" id="KW-0325">Glycoprotein</keyword>
<organism evidence="12 13">
    <name type="scientific">Lepidopterella palustris CBS 459.81</name>
    <dbReference type="NCBI Taxonomy" id="1314670"/>
    <lineage>
        <taxon>Eukaryota</taxon>
        <taxon>Fungi</taxon>
        <taxon>Dikarya</taxon>
        <taxon>Ascomycota</taxon>
        <taxon>Pezizomycotina</taxon>
        <taxon>Dothideomycetes</taxon>
        <taxon>Pleosporomycetidae</taxon>
        <taxon>Mytilinidiales</taxon>
        <taxon>Argynnaceae</taxon>
        <taxon>Lepidopterella</taxon>
    </lineage>
</organism>
<evidence type="ECO:0000256" key="8">
    <source>
        <dbReference type="ARBA" id="ARBA00049531"/>
    </source>
</evidence>
<feature type="chain" id="PRO_5034827766" description="Lysophospholipase" evidence="10">
    <location>
        <begin position="23"/>
        <end position="658"/>
    </location>
</feature>
<sequence length="658" mass="70452">MKTASFLQPLLTALFCSDGASTTASLRRDPTLGVAELSLDTWKRATPQAPNGYTPAAVNCPANRPSIRDASSLSPNETAWLEVRRNTTAAVMREFLIRMNITGFDAGSYIDSHINNASALPNIGVAVSGGGYRALMNGAGALAAFDNRTSNSTNTGQLGGLLQATTYLSGLSGGSWLVGSLYVNNFTSVESIINTTPEISGSLWQFGNSILEGPASSRIQVLSTVQYYNNLYDTVSAKADAFNFHSSLTDYWGRTLSFQLVNATDGGPAYTWSSVADDLEFSAGNAPMPILVADGRVPGENIIPGNTTVFEFNPWEMGSFDPTVYGFAPMRYVGSNFTGGSIPDSQLCIEGFDNAGYIMGTSSTLFNQFILQLNTTTGVPDIIKNALADILSNLGENNNDIADWTPNPFYGFHNKTNPNAHNESLTLVDGGEDLQNIPLVPLIQPDRRVDVIFAVDSSADTVAPSAAGWPNGTSLVATYQRSLNVIMENGTVFPSIPDQNTFVNLGLNTRPTFFGCDTSNLTGPAPLIVYIPNHPYVYNSNVSTFTLSYNNTERNAIIENGYDVVTMANGTVDKQWPTCVGCAILSRSFNRTGTTVPEVCTQCFDRYCWNGTINSTTPNPFIPASVLTEIKVTSGVGKFVPNILGSIAAVAVSVLLMI</sequence>
<dbReference type="GO" id="GO:0005783">
    <property type="term" value="C:endoplasmic reticulum"/>
    <property type="evidence" value="ECO:0007669"/>
    <property type="project" value="TreeGrafter"/>
</dbReference>
<dbReference type="InterPro" id="IPR002642">
    <property type="entry name" value="LysoPLipase_cat_dom"/>
</dbReference>
<keyword evidence="4 9" id="KW-0378">Hydrolase</keyword>
<evidence type="ECO:0000256" key="1">
    <source>
        <dbReference type="ARBA" id="ARBA00008780"/>
    </source>
</evidence>
<evidence type="ECO:0000256" key="10">
    <source>
        <dbReference type="RuleBase" id="RU362103"/>
    </source>
</evidence>
<dbReference type="EC" id="3.1.1.5" evidence="2 10"/>
<feature type="domain" description="PLA2c" evidence="11">
    <location>
        <begin position="59"/>
        <end position="614"/>
    </location>
</feature>
<name>A0A8E2JJ64_9PEZI</name>
<evidence type="ECO:0000256" key="2">
    <source>
        <dbReference type="ARBA" id="ARBA00013274"/>
    </source>
</evidence>
<keyword evidence="3 10" id="KW-0732">Signal</keyword>
<keyword evidence="6 9" id="KW-0443">Lipid metabolism</keyword>
<comment type="similarity">
    <text evidence="1 10">Belongs to the lysophospholipase family.</text>
</comment>
<dbReference type="GO" id="GO:0046475">
    <property type="term" value="P:glycerophospholipid catabolic process"/>
    <property type="evidence" value="ECO:0007669"/>
    <property type="project" value="TreeGrafter"/>
</dbReference>
<dbReference type="GO" id="GO:0005829">
    <property type="term" value="C:cytosol"/>
    <property type="evidence" value="ECO:0007669"/>
    <property type="project" value="TreeGrafter"/>
</dbReference>
<evidence type="ECO:0000256" key="7">
    <source>
        <dbReference type="ARBA" id="ARBA00023180"/>
    </source>
</evidence>
<dbReference type="Gene3D" id="3.40.1090.10">
    <property type="entry name" value="Cytosolic phospholipase A2 catalytic domain"/>
    <property type="match status" value="1"/>
</dbReference>
<dbReference type="InterPro" id="IPR016035">
    <property type="entry name" value="Acyl_Trfase/lysoPLipase"/>
</dbReference>
<dbReference type="GO" id="GO:0004622">
    <property type="term" value="F:phosphatidylcholine lysophospholipase activity"/>
    <property type="evidence" value="ECO:0007669"/>
    <property type="project" value="UniProtKB-EC"/>
</dbReference>
<dbReference type="Pfam" id="PF01735">
    <property type="entry name" value="PLA2_B"/>
    <property type="match status" value="1"/>
</dbReference>
<comment type="catalytic activity">
    <reaction evidence="8 10">
        <text>a 1-acyl-sn-glycero-3-phosphocholine + H2O = sn-glycerol 3-phosphocholine + a fatty acid + H(+)</text>
        <dbReference type="Rhea" id="RHEA:15177"/>
        <dbReference type="ChEBI" id="CHEBI:15377"/>
        <dbReference type="ChEBI" id="CHEBI:15378"/>
        <dbReference type="ChEBI" id="CHEBI:16870"/>
        <dbReference type="ChEBI" id="CHEBI:28868"/>
        <dbReference type="ChEBI" id="CHEBI:58168"/>
        <dbReference type="EC" id="3.1.1.5"/>
    </reaction>
</comment>
<evidence type="ECO:0000313" key="13">
    <source>
        <dbReference type="Proteomes" id="UP000250266"/>
    </source>
</evidence>
<evidence type="ECO:0000256" key="4">
    <source>
        <dbReference type="ARBA" id="ARBA00022801"/>
    </source>
</evidence>
<protein>
    <recommendedName>
        <fullName evidence="2 10">Lysophospholipase</fullName>
        <ecNumber evidence="2 10">3.1.1.5</ecNumber>
    </recommendedName>
</protein>
<evidence type="ECO:0000256" key="9">
    <source>
        <dbReference type="PROSITE-ProRule" id="PRU00555"/>
    </source>
</evidence>
<gene>
    <name evidence="12" type="ORF">K432DRAFT_413854</name>
</gene>
<feature type="signal peptide" evidence="10">
    <location>
        <begin position="1"/>
        <end position="22"/>
    </location>
</feature>
<dbReference type="PROSITE" id="PS51210">
    <property type="entry name" value="PLA2C"/>
    <property type="match status" value="1"/>
</dbReference>